<dbReference type="PANTHER" id="PTHR23421">
    <property type="entry name" value="BETA-GALACTOSIDASE RELATED"/>
    <property type="match status" value="1"/>
</dbReference>
<protein>
    <submittedName>
        <fullName evidence="1">Beta-galactosidase 16</fullName>
    </submittedName>
</protein>
<dbReference type="GO" id="GO:0004553">
    <property type="term" value="F:hydrolase activity, hydrolyzing O-glycosyl compounds"/>
    <property type="evidence" value="ECO:0007669"/>
    <property type="project" value="InterPro"/>
</dbReference>
<keyword evidence="2" id="KW-1185">Reference proteome</keyword>
<reference evidence="1 2" key="1">
    <citation type="journal article" date="2018" name="Sci. Data">
        <title>The draft genome sequence of cork oak.</title>
        <authorList>
            <person name="Ramos A.M."/>
            <person name="Usie A."/>
            <person name="Barbosa P."/>
            <person name="Barros P.M."/>
            <person name="Capote T."/>
            <person name="Chaves I."/>
            <person name="Simoes F."/>
            <person name="Abreu I."/>
            <person name="Carrasquinho I."/>
            <person name="Faro C."/>
            <person name="Guimaraes J.B."/>
            <person name="Mendonca D."/>
            <person name="Nobrega F."/>
            <person name="Rodrigues L."/>
            <person name="Saibo N.J.M."/>
            <person name="Varela M.C."/>
            <person name="Egas C."/>
            <person name="Matos J."/>
            <person name="Miguel C.M."/>
            <person name="Oliveira M.M."/>
            <person name="Ricardo C.P."/>
            <person name="Goncalves S."/>
        </authorList>
    </citation>
    <scope>NUCLEOTIDE SEQUENCE [LARGE SCALE GENOMIC DNA]</scope>
    <source>
        <strain evidence="2">cv. HL8</strain>
    </source>
</reference>
<accession>A0AAW0LLI5</accession>
<name>A0AAW0LLI5_QUESU</name>
<gene>
    <name evidence="1" type="primary">BGAL16_7</name>
    <name evidence="1" type="ORF">CFP56_038831</name>
</gene>
<evidence type="ECO:0000313" key="2">
    <source>
        <dbReference type="Proteomes" id="UP000237347"/>
    </source>
</evidence>
<dbReference type="InterPro" id="IPR001944">
    <property type="entry name" value="Glycoside_Hdrlase_35"/>
</dbReference>
<dbReference type="GO" id="GO:0005975">
    <property type="term" value="P:carbohydrate metabolic process"/>
    <property type="evidence" value="ECO:0007669"/>
    <property type="project" value="InterPro"/>
</dbReference>
<comment type="caution">
    <text evidence="1">The sequence shown here is derived from an EMBL/GenBank/DDBJ whole genome shotgun (WGS) entry which is preliminary data.</text>
</comment>
<organism evidence="1 2">
    <name type="scientific">Quercus suber</name>
    <name type="common">Cork oak</name>
    <dbReference type="NCBI Taxonomy" id="58331"/>
    <lineage>
        <taxon>Eukaryota</taxon>
        <taxon>Viridiplantae</taxon>
        <taxon>Streptophyta</taxon>
        <taxon>Embryophyta</taxon>
        <taxon>Tracheophyta</taxon>
        <taxon>Spermatophyta</taxon>
        <taxon>Magnoliopsida</taxon>
        <taxon>eudicotyledons</taxon>
        <taxon>Gunneridae</taxon>
        <taxon>Pentapetalae</taxon>
        <taxon>rosids</taxon>
        <taxon>fabids</taxon>
        <taxon>Fagales</taxon>
        <taxon>Fagaceae</taxon>
        <taxon>Quercus</taxon>
    </lineage>
</organism>
<dbReference type="EMBL" id="PKMF04000075">
    <property type="protein sequence ID" value="KAK7852512.1"/>
    <property type="molecule type" value="Genomic_DNA"/>
</dbReference>
<dbReference type="Proteomes" id="UP000237347">
    <property type="component" value="Unassembled WGS sequence"/>
</dbReference>
<dbReference type="AlphaFoldDB" id="A0AAW0LLI5"/>
<proteinExistence type="predicted"/>
<evidence type="ECO:0000313" key="1">
    <source>
        <dbReference type="EMBL" id="KAK7852512.1"/>
    </source>
</evidence>
<sequence length="161" mass="18553">MNKVVINNPQLLRQPKWGHLKELHAAIKLCSTTLLQGVRTNFSFRLTTRGNVSKVKTVYNDKIIKSTQTFDSEEFKDVIMNFEDASFKSNELLEHTNTTKEKSDYLWYTLRIFEFMLGRIPAGAANGSSNVKYFTMDIPIELNDGMNILVSNKMMGWNQYS</sequence>